<proteinExistence type="predicted"/>
<protein>
    <recommendedName>
        <fullName evidence="3">C2H2-type domain-containing protein</fullName>
    </recommendedName>
</protein>
<keyword evidence="1" id="KW-0479">Metal-binding</keyword>
<evidence type="ECO:0000256" key="1">
    <source>
        <dbReference type="PROSITE-ProRule" id="PRU00042"/>
    </source>
</evidence>
<sequence length="118" mass="13689">MRRKTINKEVKFTTVRSDAVHVIHEYKERAKRRRADERLPDCNKKMNTPPSTTTVIKVDTTCSLCGRTFRSKRGMNIHKRVCIQKRSTEASVDTKNNEMHQQTTASTTTKITTTRSNY</sequence>
<dbReference type="AlphaFoldDB" id="A0A816H9Z6"/>
<dbReference type="InterPro" id="IPR013087">
    <property type="entry name" value="Znf_C2H2_type"/>
</dbReference>
<feature type="compositionally biased region" description="Polar residues" evidence="2">
    <location>
        <begin position="89"/>
        <end position="102"/>
    </location>
</feature>
<feature type="region of interest" description="Disordered" evidence="2">
    <location>
        <begin position="31"/>
        <end position="51"/>
    </location>
</feature>
<gene>
    <name evidence="5" type="ORF">GIL414_LOCUS57134</name>
    <name evidence="4" type="ORF">KQP761_LOCUS37879</name>
</gene>
<accession>A0A816H9Z6</accession>
<feature type="compositionally biased region" description="Basic and acidic residues" evidence="2">
    <location>
        <begin position="31"/>
        <end position="44"/>
    </location>
</feature>
<evidence type="ECO:0000313" key="4">
    <source>
        <dbReference type="EMBL" id="CAF1684249.1"/>
    </source>
</evidence>
<dbReference type="PROSITE" id="PS50157">
    <property type="entry name" value="ZINC_FINGER_C2H2_2"/>
    <property type="match status" value="1"/>
</dbReference>
<feature type="compositionally biased region" description="Low complexity" evidence="2">
    <location>
        <begin position="103"/>
        <end position="118"/>
    </location>
</feature>
<evidence type="ECO:0000313" key="5">
    <source>
        <dbReference type="EMBL" id="CAF4999057.1"/>
    </source>
</evidence>
<keyword evidence="1" id="KW-0862">Zinc</keyword>
<comment type="caution">
    <text evidence="4">The sequence shown here is derived from an EMBL/GenBank/DDBJ whole genome shotgun (WGS) entry which is preliminary data.</text>
</comment>
<keyword evidence="1" id="KW-0863">Zinc-finger</keyword>
<evidence type="ECO:0000313" key="6">
    <source>
        <dbReference type="Proteomes" id="UP000663834"/>
    </source>
</evidence>
<dbReference type="Proteomes" id="UP000663834">
    <property type="component" value="Unassembled WGS sequence"/>
</dbReference>
<organism evidence="4 6">
    <name type="scientific">Rotaria magnacalcarata</name>
    <dbReference type="NCBI Taxonomy" id="392030"/>
    <lineage>
        <taxon>Eukaryota</taxon>
        <taxon>Metazoa</taxon>
        <taxon>Spiralia</taxon>
        <taxon>Gnathifera</taxon>
        <taxon>Rotifera</taxon>
        <taxon>Eurotatoria</taxon>
        <taxon>Bdelloidea</taxon>
        <taxon>Philodinida</taxon>
        <taxon>Philodinidae</taxon>
        <taxon>Rotaria</taxon>
    </lineage>
</organism>
<dbReference type="GO" id="GO:0008270">
    <property type="term" value="F:zinc ion binding"/>
    <property type="evidence" value="ECO:0007669"/>
    <property type="project" value="UniProtKB-KW"/>
</dbReference>
<evidence type="ECO:0000256" key="2">
    <source>
        <dbReference type="SAM" id="MobiDB-lite"/>
    </source>
</evidence>
<evidence type="ECO:0000259" key="3">
    <source>
        <dbReference type="PROSITE" id="PS50157"/>
    </source>
</evidence>
<dbReference type="EMBL" id="CAJOBJ010206724">
    <property type="protein sequence ID" value="CAF4999057.1"/>
    <property type="molecule type" value="Genomic_DNA"/>
</dbReference>
<feature type="region of interest" description="Disordered" evidence="2">
    <location>
        <begin position="88"/>
        <end position="118"/>
    </location>
</feature>
<dbReference type="EMBL" id="CAJNOW010021444">
    <property type="protein sequence ID" value="CAF1684249.1"/>
    <property type="molecule type" value="Genomic_DNA"/>
</dbReference>
<dbReference type="Proteomes" id="UP000681720">
    <property type="component" value="Unassembled WGS sequence"/>
</dbReference>
<feature type="domain" description="C2H2-type" evidence="3">
    <location>
        <begin position="60"/>
        <end position="87"/>
    </location>
</feature>
<reference evidence="4" key="1">
    <citation type="submission" date="2021-02" db="EMBL/GenBank/DDBJ databases">
        <authorList>
            <person name="Nowell W R."/>
        </authorList>
    </citation>
    <scope>NUCLEOTIDE SEQUENCE</scope>
</reference>
<name>A0A816H9Z6_9BILA</name>